<organism evidence="2 3">
    <name type="scientific">Caulobacter rhizosphaerae</name>
    <dbReference type="NCBI Taxonomy" id="2010972"/>
    <lineage>
        <taxon>Bacteria</taxon>
        <taxon>Pseudomonadati</taxon>
        <taxon>Pseudomonadota</taxon>
        <taxon>Alphaproteobacteria</taxon>
        <taxon>Caulobacterales</taxon>
        <taxon>Caulobacteraceae</taxon>
        <taxon>Caulobacter</taxon>
    </lineage>
</organism>
<protein>
    <submittedName>
        <fullName evidence="2">Uncharacterized protein</fullName>
    </submittedName>
</protein>
<proteinExistence type="predicted"/>
<dbReference type="PROSITE" id="PS51257">
    <property type="entry name" value="PROKAR_LIPOPROTEIN"/>
    <property type="match status" value="1"/>
</dbReference>
<keyword evidence="3" id="KW-1185">Reference proteome</keyword>
<evidence type="ECO:0000313" key="3">
    <source>
        <dbReference type="Proteomes" id="UP001262754"/>
    </source>
</evidence>
<keyword evidence="1" id="KW-0812">Transmembrane</keyword>
<reference evidence="2 3" key="1">
    <citation type="submission" date="2023-07" db="EMBL/GenBank/DDBJ databases">
        <title>Sorghum-associated microbial communities from plants grown in Nebraska, USA.</title>
        <authorList>
            <person name="Schachtman D."/>
        </authorList>
    </citation>
    <scope>NUCLEOTIDE SEQUENCE [LARGE SCALE GENOMIC DNA]</scope>
    <source>
        <strain evidence="2 3">DS2154</strain>
    </source>
</reference>
<name>A0ABU1MX34_9CAUL</name>
<dbReference type="RefSeq" id="WP_156402412.1">
    <property type="nucleotide sequence ID" value="NZ_BMLD01000003.1"/>
</dbReference>
<comment type="caution">
    <text evidence="2">The sequence shown here is derived from an EMBL/GenBank/DDBJ whole genome shotgun (WGS) entry which is preliminary data.</text>
</comment>
<evidence type="ECO:0000313" key="2">
    <source>
        <dbReference type="EMBL" id="MDR6530724.1"/>
    </source>
</evidence>
<evidence type="ECO:0000256" key="1">
    <source>
        <dbReference type="SAM" id="Phobius"/>
    </source>
</evidence>
<keyword evidence="1" id="KW-0472">Membrane</keyword>
<dbReference type="Proteomes" id="UP001262754">
    <property type="component" value="Unassembled WGS sequence"/>
</dbReference>
<gene>
    <name evidence="2" type="ORF">J2800_001463</name>
</gene>
<sequence length="76" mass="8611">MLTPEDRAMGPVLWMVSGVFAVIIAACLYWGRIPFSRYELVRRDEKPGLFWLGVATWGLMFVAAVWGALYFTLPEA</sequence>
<keyword evidence="1" id="KW-1133">Transmembrane helix</keyword>
<dbReference type="EMBL" id="JAVDRL010000004">
    <property type="protein sequence ID" value="MDR6530724.1"/>
    <property type="molecule type" value="Genomic_DNA"/>
</dbReference>
<feature type="transmembrane region" description="Helical" evidence="1">
    <location>
        <begin position="50"/>
        <end position="73"/>
    </location>
</feature>
<feature type="transmembrane region" description="Helical" evidence="1">
    <location>
        <begin position="12"/>
        <end position="30"/>
    </location>
</feature>
<accession>A0ABU1MX34</accession>